<accession>A0AA88A594</accession>
<evidence type="ECO:0000313" key="1">
    <source>
        <dbReference type="EMBL" id="GMN45210.1"/>
    </source>
</evidence>
<gene>
    <name evidence="1" type="ORF">TIFTF001_014408</name>
</gene>
<comment type="caution">
    <text evidence="1">The sequence shown here is derived from an EMBL/GenBank/DDBJ whole genome shotgun (WGS) entry which is preliminary data.</text>
</comment>
<dbReference type="PANTHER" id="PTHR37210">
    <property type="entry name" value="EXPRESSED PROTEIN"/>
    <property type="match status" value="1"/>
</dbReference>
<protein>
    <submittedName>
        <fullName evidence="1">Uncharacterized protein</fullName>
    </submittedName>
</protein>
<proteinExistence type="predicted"/>
<organism evidence="1 2">
    <name type="scientific">Ficus carica</name>
    <name type="common">Common fig</name>
    <dbReference type="NCBI Taxonomy" id="3494"/>
    <lineage>
        <taxon>Eukaryota</taxon>
        <taxon>Viridiplantae</taxon>
        <taxon>Streptophyta</taxon>
        <taxon>Embryophyta</taxon>
        <taxon>Tracheophyta</taxon>
        <taxon>Spermatophyta</taxon>
        <taxon>Magnoliopsida</taxon>
        <taxon>eudicotyledons</taxon>
        <taxon>Gunneridae</taxon>
        <taxon>Pentapetalae</taxon>
        <taxon>rosids</taxon>
        <taxon>fabids</taxon>
        <taxon>Rosales</taxon>
        <taxon>Moraceae</taxon>
        <taxon>Ficeae</taxon>
        <taxon>Ficus</taxon>
    </lineage>
</organism>
<name>A0AA88A594_FICCA</name>
<sequence>MEMVSSVVLSSDLAQHSAVAKEVPFKPNETVRVAKWSDRRMCPQWRLNSLESIVPENLPRPSARRRWESKYLASLSLGFVGRAV</sequence>
<keyword evidence="2" id="KW-1185">Reference proteome</keyword>
<dbReference type="Proteomes" id="UP001187192">
    <property type="component" value="Unassembled WGS sequence"/>
</dbReference>
<dbReference type="EMBL" id="BTGU01000020">
    <property type="protein sequence ID" value="GMN45210.1"/>
    <property type="molecule type" value="Genomic_DNA"/>
</dbReference>
<reference evidence="1" key="1">
    <citation type="submission" date="2023-07" db="EMBL/GenBank/DDBJ databases">
        <title>draft genome sequence of fig (Ficus carica).</title>
        <authorList>
            <person name="Takahashi T."/>
            <person name="Nishimura K."/>
        </authorList>
    </citation>
    <scope>NUCLEOTIDE SEQUENCE</scope>
</reference>
<evidence type="ECO:0000313" key="2">
    <source>
        <dbReference type="Proteomes" id="UP001187192"/>
    </source>
</evidence>
<dbReference type="PANTHER" id="PTHR37210:SF2">
    <property type="entry name" value="PROTEIN CHLOROPLAST VESICULATION"/>
    <property type="match status" value="1"/>
</dbReference>
<dbReference type="AlphaFoldDB" id="A0AA88A594"/>
<dbReference type="InterPro" id="IPR053350">
    <property type="entry name" value="CV_Inducer"/>
</dbReference>